<organism evidence="1 2">
    <name type="scientific">Rhizopus delemar (strain RA 99-880 / ATCC MYA-4621 / FGSC 9543 / NRRL 43880)</name>
    <name type="common">Mucormycosis agent</name>
    <name type="synonym">Rhizopus arrhizus var. delemar</name>
    <dbReference type="NCBI Taxonomy" id="246409"/>
    <lineage>
        <taxon>Eukaryota</taxon>
        <taxon>Fungi</taxon>
        <taxon>Fungi incertae sedis</taxon>
        <taxon>Mucoromycota</taxon>
        <taxon>Mucoromycotina</taxon>
        <taxon>Mucoromycetes</taxon>
        <taxon>Mucorales</taxon>
        <taxon>Mucorineae</taxon>
        <taxon>Rhizopodaceae</taxon>
        <taxon>Rhizopus</taxon>
    </lineage>
</organism>
<gene>
    <name evidence="1" type="ORF">RO3G_16185</name>
</gene>
<dbReference type="RefSeq" id="XP_067526870.1">
    <property type="nucleotide sequence ID" value="XM_067670769.1"/>
</dbReference>
<sequence length="68" mass="8167">MYVVFNLEIREIYLKLNSPIFSRNIDLKLRIIGLLKKNRRNLIGSKLDFKKIVNKKRVVFYLLESKGR</sequence>
<protein>
    <submittedName>
        <fullName evidence="1">Uncharacterized protein</fullName>
    </submittedName>
</protein>
<dbReference type="Proteomes" id="UP000009138">
    <property type="component" value="Unassembled WGS sequence"/>
</dbReference>
<name>I1CSP4_RHIO9</name>
<proteinExistence type="predicted"/>
<dbReference type="EMBL" id="CH476750">
    <property type="protein sequence ID" value="EIE91474.1"/>
    <property type="molecule type" value="Genomic_DNA"/>
</dbReference>
<reference evidence="1 2" key="1">
    <citation type="journal article" date="2009" name="PLoS Genet.">
        <title>Genomic analysis of the basal lineage fungus Rhizopus oryzae reveals a whole-genome duplication.</title>
        <authorList>
            <person name="Ma L.-J."/>
            <person name="Ibrahim A.S."/>
            <person name="Skory C."/>
            <person name="Grabherr M.G."/>
            <person name="Burger G."/>
            <person name="Butler M."/>
            <person name="Elias M."/>
            <person name="Idnurm A."/>
            <person name="Lang B.F."/>
            <person name="Sone T."/>
            <person name="Abe A."/>
            <person name="Calvo S.E."/>
            <person name="Corrochano L.M."/>
            <person name="Engels R."/>
            <person name="Fu J."/>
            <person name="Hansberg W."/>
            <person name="Kim J.-M."/>
            <person name="Kodira C.D."/>
            <person name="Koehrsen M.J."/>
            <person name="Liu B."/>
            <person name="Miranda-Saavedra D."/>
            <person name="O'Leary S."/>
            <person name="Ortiz-Castellanos L."/>
            <person name="Poulter R."/>
            <person name="Rodriguez-Romero J."/>
            <person name="Ruiz-Herrera J."/>
            <person name="Shen Y.-Q."/>
            <person name="Zeng Q."/>
            <person name="Galagan J."/>
            <person name="Birren B.W."/>
            <person name="Cuomo C.A."/>
            <person name="Wickes B.L."/>
        </authorList>
    </citation>
    <scope>NUCLEOTIDE SEQUENCE [LARGE SCALE GENOMIC DNA]</scope>
    <source>
        <strain evidence="2">RA 99-880 / ATCC MYA-4621 / FGSC 9543 / NRRL 43880</strain>
    </source>
</reference>
<dbReference type="GeneID" id="93623150"/>
<dbReference type="InParanoid" id="I1CSP4"/>
<evidence type="ECO:0000313" key="1">
    <source>
        <dbReference type="EMBL" id="EIE91474.1"/>
    </source>
</evidence>
<keyword evidence="2" id="KW-1185">Reference proteome</keyword>
<evidence type="ECO:0000313" key="2">
    <source>
        <dbReference type="Proteomes" id="UP000009138"/>
    </source>
</evidence>
<dbReference type="AlphaFoldDB" id="I1CSP4"/>
<accession>I1CSP4</accession>
<dbReference type="VEuPathDB" id="FungiDB:RO3G_16185"/>